<evidence type="ECO:0000313" key="2">
    <source>
        <dbReference type="EMBL" id="EKS00185.1"/>
    </source>
</evidence>
<sequence>MLPLAKDKREYDPVVVILWIVLFSKNMFKLYLRRSFLKEGAKVKTSRRFLF</sequence>
<evidence type="ECO:0000313" key="3">
    <source>
        <dbReference type="Proteomes" id="UP000001343"/>
    </source>
</evidence>
<organism evidence="2 3">
    <name type="scientific">Leptospira mayottensis 200901122</name>
    <dbReference type="NCBI Taxonomy" id="1193010"/>
    <lineage>
        <taxon>Bacteria</taxon>
        <taxon>Pseudomonadati</taxon>
        <taxon>Spirochaetota</taxon>
        <taxon>Spirochaetia</taxon>
        <taxon>Leptospirales</taxon>
        <taxon>Leptospiraceae</taxon>
        <taxon>Leptospira</taxon>
    </lineage>
</organism>
<comment type="caution">
    <text evidence="2">The sequence shown here is derived from an EMBL/GenBank/DDBJ whole genome shotgun (WGS) entry which is preliminary data.</text>
</comment>
<dbReference type="Proteomes" id="UP000001343">
    <property type="component" value="Unassembled WGS sequence"/>
</dbReference>
<gene>
    <name evidence="2" type="ORF">LEP1GSC125_2522</name>
</gene>
<keyword evidence="1" id="KW-0472">Membrane</keyword>
<feature type="transmembrane region" description="Helical" evidence="1">
    <location>
        <begin position="14"/>
        <end position="32"/>
    </location>
</feature>
<evidence type="ECO:0000256" key="1">
    <source>
        <dbReference type="SAM" id="Phobius"/>
    </source>
</evidence>
<accession>A0AA87SWS7</accession>
<reference evidence="2 3" key="1">
    <citation type="journal article" date="2014" name="Int. J. Syst. Evol. Microbiol.">
        <title>Leptospira mayottensis sp. nov., a pathogenic species of the genus Leptospira isolated from humans.</title>
        <authorList>
            <person name="Bourhy P."/>
            <person name="Collet L."/>
            <person name="Brisse S."/>
            <person name="Picardeau M."/>
        </authorList>
    </citation>
    <scope>NUCLEOTIDE SEQUENCE [LARGE SCALE GENOMIC DNA]</scope>
    <source>
        <strain evidence="2 3">200901122</strain>
    </source>
</reference>
<keyword evidence="1" id="KW-0812">Transmembrane</keyword>
<name>A0AA87SWS7_9LEPT</name>
<proteinExistence type="predicted"/>
<protein>
    <submittedName>
        <fullName evidence="2">Uncharacterized protein</fullName>
    </submittedName>
</protein>
<dbReference type="EMBL" id="AKWM02000039">
    <property type="protein sequence ID" value="EKS00185.1"/>
    <property type="molecule type" value="Genomic_DNA"/>
</dbReference>
<keyword evidence="1" id="KW-1133">Transmembrane helix</keyword>
<dbReference type="AlphaFoldDB" id="A0AA87SWS7"/>